<sequence length="64" mass="7777">MLRVVKALQFKLKIGMFLHRQSSILRILRPAFSERCWEKNETEIDCTIRESFKQYGLFRIIEMK</sequence>
<comment type="caution">
    <text evidence="1">The sequence shown here is derived from an EMBL/GenBank/DDBJ whole genome shotgun (WGS) entry which is preliminary data.</text>
</comment>
<evidence type="ECO:0000313" key="2">
    <source>
        <dbReference type="Proteomes" id="UP000321901"/>
    </source>
</evidence>
<protein>
    <submittedName>
        <fullName evidence="1">Uncharacterized protein</fullName>
    </submittedName>
</protein>
<name>A0A511Z626_9BACL</name>
<dbReference type="EMBL" id="BJYL01000016">
    <property type="protein sequence ID" value="GEN82896.1"/>
    <property type="molecule type" value="Genomic_DNA"/>
</dbReference>
<proteinExistence type="predicted"/>
<reference evidence="1 2" key="1">
    <citation type="submission" date="2019-07" db="EMBL/GenBank/DDBJ databases">
        <title>Whole genome shotgun sequence of Sporosarcina luteola NBRC 105378.</title>
        <authorList>
            <person name="Hosoyama A."/>
            <person name="Uohara A."/>
            <person name="Ohji S."/>
            <person name="Ichikawa N."/>
        </authorList>
    </citation>
    <scope>NUCLEOTIDE SEQUENCE [LARGE SCALE GENOMIC DNA]</scope>
    <source>
        <strain evidence="1 2">NBRC 105378</strain>
    </source>
</reference>
<evidence type="ECO:0000313" key="1">
    <source>
        <dbReference type="EMBL" id="GEN82896.1"/>
    </source>
</evidence>
<organism evidence="1 2">
    <name type="scientific">Sporosarcina luteola</name>
    <dbReference type="NCBI Taxonomy" id="582850"/>
    <lineage>
        <taxon>Bacteria</taxon>
        <taxon>Bacillati</taxon>
        <taxon>Bacillota</taxon>
        <taxon>Bacilli</taxon>
        <taxon>Bacillales</taxon>
        <taxon>Caryophanaceae</taxon>
        <taxon>Sporosarcina</taxon>
    </lineage>
</organism>
<accession>A0A511Z626</accession>
<gene>
    <name evidence="1" type="ORF">SLU01_12080</name>
</gene>
<keyword evidence="2" id="KW-1185">Reference proteome</keyword>
<dbReference type="AlphaFoldDB" id="A0A511Z626"/>
<dbReference type="Proteomes" id="UP000321901">
    <property type="component" value="Unassembled WGS sequence"/>
</dbReference>